<keyword evidence="2" id="KW-0808">Transferase</keyword>
<organism evidence="2 3">
    <name type="scientific">Succiniclasticum ruminis</name>
    <dbReference type="NCBI Taxonomy" id="40841"/>
    <lineage>
        <taxon>Bacteria</taxon>
        <taxon>Bacillati</taxon>
        <taxon>Bacillota</taxon>
        <taxon>Negativicutes</taxon>
        <taxon>Acidaminococcales</taxon>
        <taxon>Acidaminococcaceae</taxon>
        <taxon>Succiniclasticum</taxon>
    </lineage>
</organism>
<protein>
    <submittedName>
        <fullName evidence="2">Methyltransferase domain-containing protein</fullName>
    </submittedName>
</protein>
<sequence length="250" mass="28853">MTQISEKSIIHRQDAKEFIEDYWTKRAPGFKSLRREELQSEKMRQWQEEICRHLPTEKPLKILDIGCGAGFFSILLAAKGYDVTGIDLTESMIEEAVSLAAEEKSNARFQVMDAEKLAFPDETFDVVVSRNVTWNLPHPEKAYVEWLRVLKTGGLLLNYDAEHGKYHHGDYEKEAVYAHKDVTKEMVEQCHQIYHMLDISIFDRPRWDLDILQKLGVSACSADTTVGRRLYPKKDKFYDPAPLFGIVAVK</sequence>
<gene>
    <name evidence="2" type="ORF">SAMN04487864_10850</name>
</gene>
<evidence type="ECO:0000313" key="3">
    <source>
        <dbReference type="Proteomes" id="UP000198943"/>
    </source>
</evidence>
<dbReference type="AlphaFoldDB" id="A0A1G6LWU4"/>
<dbReference type="Proteomes" id="UP000198943">
    <property type="component" value="Unassembled WGS sequence"/>
</dbReference>
<accession>A0A1G6LWU4</accession>
<name>A0A1G6LWU4_9FIRM</name>
<evidence type="ECO:0000313" key="2">
    <source>
        <dbReference type="EMBL" id="SDC47205.1"/>
    </source>
</evidence>
<keyword evidence="2" id="KW-0489">Methyltransferase</keyword>
<dbReference type="InterPro" id="IPR029063">
    <property type="entry name" value="SAM-dependent_MTases_sf"/>
</dbReference>
<proteinExistence type="predicted"/>
<evidence type="ECO:0000259" key="1">
    <source>
        <dbReference type="Pfam" id="PF08241"/>
    </source>
</evidence>
<dbReference type="EMBL" id="FMYW01000008">
    <property type="protein sequence ID" value="SDC47205.1"/>
    <property type="molecule type" value="Genomic_DNA"/>
</dbReference>
<dbReference type="GO" id="GO:0008757">
    <property type="term" value="F:S-adenosylmethionine-dependent methyltransferase activity"/>
    <property type="evidence" value="ECO:0007669"/>
    <property type="project" value="InterPro"/>
</dbReference>
<dbReference type="GO" id="GO:0032259">
    <property type="term" value="P:methylation"/>
    <property type="evidence" value="ECO:0007669"/>
    <property type="project" value="UniProtKB-KW"/>
</dbReference>
<feature type="domain" description="Methyltransferase type 11" evidence="1">
    <location>
        <begin position="63"/>
        <end position="157"/>
    </location>
</feature>
<dbReference type="InterPro" id="IPR013216">
    <property type="entry name" value="Methyltransf_11"/>
</dbReference>
<dbReference type="RefSeq" id="WP_093730376.1">
    <property type="nucleotide sequence ID" value="NZ_FMYW01000008.1"/>
</dbReference>
<dbReference type="PANTHER" id="PTHR43591:SF24">
    <property type="entry name" value="2-METHOXY-6-POLYPRENYL-1,4-BENZOQUINOL METHYLASE, MITOCHONDRIAL"/>
    <property type="match status" value="1"/>
</dbReference>
<dbReference type="Gene3D" id="3.40.50.150">
    <property type="entry name" value="Vaccinia Virus protein VP39"/>
    <property type="match status" value="1"/>
</dbReference>
<reference evidence="3" key="1">
    <citation type="submission" date="2016-10" db="EMBL/GenBank/DDBJ databases">
        <authorList>
            <person name="Varghese N."/>
            <person name="Submissions S."/>
        </authorList>
    </citation>
    <scope>NUCLEOTIDE SEQUENCE [LARGE SCALE GENOMIC DNA]</scope>
    <source>
        <strain evidence="3">DSM 11005</strain>
    </source>
</reference>
<keyword evidence="3" id="KW-1185">Reference proteome</keyword>
<dbReference type="Pfam" id="PF08241">
    <property type="entry name" value="Methyltransf_11"/>
    <property type="match status" value="1"/>
</dbReference>
<dbReference type="SUPFAM" id="SSF53335">
    <property type="entry name" value="S-adenosyl-L-methionine-dependent methyltransferases"/>
    <property type="match status" value="1"/>
</dbReference>
<dbReference type="CDD" id="cd02440">
    <property type="entry name" value="AdoMet_MTases"/>
    <property type="match status" value="1"/>
</dbReference>
<dbReference type="OrthoDB" id="5522265at2"/>
<dbReference type="PANTHER" id="PTHR43591">
    <property type="entry name" value="METHYLTRANSFERASE"/>
    <property type="match status" value="1"/>
</dbReference>